<keyword evidence="7" id="KW-1185">Reference proteome</keyword>
<keyword evidence="2" id="KW-0408">Iron</keyword>
<evidence type="ECO:0000259" key="4">
    <source>
        <dbReference type="Pfam" id="PF01592"/>
    </source>
</evidence>
<dbReference type="GO" id="GO:0005506">
    <property type="term" value="F:iron ion binding"/>
    <property type="evidence" value="ECO:0007669"/>
    <property type="project" value="InterPro"/>
</dbReference>
<dbReference type="InterPro" id="IPR041854">
    <property type="entry name" value="BFD-like_2Fe2S-bd_dom_sf"/>
</dbReference>
<dbReference type="Gene3D" id="1.10.10.1100">
    <property type="entry name" value="BFD-like [2Fe-2S]-binding domain"/>
    <property type="match status" value="1"/>
</dbReference>
<dbReference type="InterPro" id="IPR010238">
    <property type="entry name" value="NIF_FeS_clus_asmbl_NifU"/>
</dbReference>
<dbReference type="NCBIfam" id="TIGR02000">
    <property type="entry name" value="NifU_proper"/>
    <property type="match status" value="1"/>
</dbReference>
<dbReference type="PANTHER" id="PTHR10093">
    <property type="entry name" value="IRON-SULFUR CLUSTER ASSEMBLY ENZYME NIFU HOMOLOG"/>
    <property type="match status" value="1"/>
</dbReference>
<sequence>MWEYSDKVKDHFLNPRNSGVMESPDAVGETGSLSCGDALKLFLKVNDNGRITDATFMTFGCASAVASSSALTEMVKGLTLDDAAKLTNDDIADYLGGLPKEKMHCSVMGQDALRKAINGYRGIQIQEKPGDVVCECFGVTDLEIIEAVKDKSLESAEDVTCYLKAGGGCGNCLEKIEEIVESAKVEA</sequence>
<reference evidence="6 7" key="1">
    <citation type="submission" date="2017-04" db="EMBL/GenBank/DDBJ databases">
        <authorList>
            <person name="Afonso C.L."/>
            <person name="Miller P.J."/>
            <person name="Scott M.A."/>
            <person name="Spackman E."/>
            <person name="Goraichik I."/>
            <person name="Dimitrov K.M."/>
            <person name="Suarez D.L."/>
            <person name="Swayne D.E."/>
        </authorList>
    </citation>
    <scope>NUCLEOTIDE SEQUENCE [LARGE SCALE GENOMIC DNA]</scope>
    <source>
        <strain evidence="6 7">DSM 3385</strain>
    </source>
</reference>
<keyword evidence="1" id="KW-0479">Metal-binding</keyword>
<organism evidence="6 7">
    <name type="scientific">Desulfocicer vacuolatum DSM 3385</name>
    <dbReference type="NCBI Taxonomy" id="1121400"/>
    <lineage>
        <taxon>Bacteria</taxon>
        <taxon>Pseudomonadati</taxon>
        <taxon>Thermodesulfobacteriota</taxon>
        <taxon>Desulfobacteria</taxon>
        <taxon>Desulfobacterales</taxon>
        <taxon>Desulfobacteraceae</taxon>
        <taxon>Desulfocicer</taxon>
    </lineage>
</organism>
<dbReference type="OrthoDB" id="9808097at2"/>
<name>A0A1W2EN34_9BACT</name>
<proteinExistence type="predicted"/>
<dbReference type="AlphaFoldDB" id="A0A1W2EN34"/>
<feature type="domain" description="BFD-like [2Fe-2S]-binding" evidence="5">
    <location>
        <begin position="132"/>
        <end position="181"/>
    </location>
</feature>
<evidence type="ECO:0000256" key="1">
    <source>
        <dbReference type="ARBA" id="ARBA00022723"/>
    </source>
</evidence>
<dbReference type="GO" id="GO:0051536">
    <property type="term" value="F:iron-sulfur cluster binding"/>
    <property type="evidence" value="ECO:0007669"/>
    <property type="project" value="UniProtKB-KW"/>
</dbReference>
<dbReference type="EMBL" id="FWXY01000036">
    <property type="protein sequence ID" value="SMD11055.1"/>
    <property type="molecule type" value="Genomic_DNA"/>
</dbReference>
<accession>A0A1W2EN34</accession>
<dbReference type="SUPFAM" id="SSF82649">
    <property type="entry name" value="SufE/NifU"/>
    <property type="match status" value="1"/>
</dbReference>
<dbReference type="Proteomes" id="UP000192418">
    <property type="component" value="Unassembled WGS sequence"/>
</dbReference>
<dbReference type="Gene3D" id="3.90.1010.10">
    <property type="match status" value="1"/>
</dbReference>
<keyword evidence="3" id="KW-0411">Iron-sulfur</keyword>
<dbReference type="RefSeq" id="WP_084071683.1">
    <property type="nucleotide sequence ID" value="NZ_FWXY01000036.1"/>
</dbReference>
<dbReference type="Pfam" id="PF04324">
    <property type="entry name" value="Fer2_BFD"/>
    <property type="match status" value="1"/>
</dbReference>
<dbReference type="Pfam" id="PF01592">
    <property type="entry name" value="NifU_N"/>
    <property type="match status" value="1"/>
</dbReference>
<gene>
    <name evidence="6" type="ORF">SAMN02746065_13621</name>
</gene>
<dbReference type="STRING" id="1121400.SAMN02746065_13621"/>
<dbReference type="CDD" id="cd06664">
    <property type="entry name" value="IscU_like"/>
    <property type="match status" value="1"/>
</dbReference>
<evidence type="ECO:0000259" key="5">
    <source>
        <dbReference type="Pfam" id="PF04324"/>
    </source>
</evidence>
<evidence type="ECO:0000256" key="2">
    <source>
        <dbReference type="ARBA" id="ARBA00023004"/>
    </source>
</evidence>
<evidence type="ECO:0000256" key="3">
    <source>
        <dbReference type="ARBA" id="ARBA00023014"/>
    </source>
</evidence>
<dbReference type="InterPro" id="IPR002871">
    <property type="entry name" value="NIF_FeS_clus_asmbl_NifU_N"/>
</dbReference>
<evidence type="ECO:0000313" key="7">
    <source>
        <dbReference type="Proteomes" id="UP000192418"/>
    </source>
</evidence>
<dbReference type="GO" id="GO:0016226">
    <property type="term" value="P:iron-sulfur cluster assembly"/>
    <property type="evidence" value="ECO:0007669"/>
    <property type="project" value="InterPro"/>
</dbReference>
<protein>
    <submittedName>
        <fullName evidence="6">NifU-like protein</fullName>
    </submittedName>
</protein>
<dbReference type="InterPro" id="IPR007419">
    <property type="entry name" value="BFD-like_2Fe2S-bd_dom"/>
</dbReference>
<feature type="domain" description="NIF system FeS cluster assembly NifU N-terminal" evidence="4">
    <location>
        <begin position="3"/>
        <end position="124"/>
    </location>
</feature>
<evidence type="ECO:0000313" key="6">
    <source>
        <dbReference type="EMBL" id="SMD11055.1"/>
    </source>
</evidence>